<dbReference type="EMBL" id="CAJVCH010508979">
    <property type="protein sequence ID" value="CAG7821383.1"/>
    <property type="molecule type" value="Genomic_DNA"/>
</dbReference>
<feature type="transmembrane region" description="Helical" evidence="1">
    <location>
        <begin position="6"/>
        <end position="25"/>
    </location>
</feature>
<keyword evidence="1" id="KW-0472">Membrane</keyword>
<feature type="transmembrane region" description="Helical" evidence="1">
    <location>
        <begin position="289"/>
        <end position="309"/>
    </location>
</feature>
<protein>
    <submittedName>
        <fullName evidence="2">Uncharacterized protein</fullName>
    </submittedName>
</protein>
<keyword evidence="3" id="KW-1185">Reference proteome</keyword>
<comment type="caution">
    <text evidence="2">The sequence shown here is derived from an EMBL/GenBank/DDBJ whole genome shotgun (WGS) entry which is preliminary data.</text>
</comment>
<proteinExistence type="predicted"/>
<feature type="transmembrane region" description="Helical" evidence="1">
    <location>
        <begin position="134"/>
        <end position="155"/>
    </location>
</feature>
<keyword evidence="1" id="KW-0812">Transmembrane</keyword>
<feature type="transmembrane region" description="Helical" evidence="1">
    <location>
        <begin position="37"/>
        <end position="58"/>
    </location>
</feature>
<evidence type="ECO:0000313" key="3">
    <source>
        <dbReference type="Proteomes" id="UP000708208"/>
    </source>
</evidence>
<dbReference type="AlphaFoldDB" id="A0A8J2PGH4"/>
<gene>
    <name evidence="2" type="ORF">AFUS01_LOCUS31725</name>
</gene>
<dbReference type="Proteomes" id="UP000708208">
    <property type="component" value="Unassembled WGS sequence"/>
</dbReference>
<accession>A0A8J2PGH4</accession>
<feature type="transmembrane region" description="Helical" evidence="1">
    <location>
        <begin position="196"/>
        <end position="216"/>
    </location>
</feature>
<name>A0A8J2PGH4_9HEXA</name>
<evidence type="ECO:0000256" key="1">
    <source>
        <dbReference type="SAM" id="Phobius"/>
    </source>
</evidence>
<evidence type="ECO:0000313" key="2">
    <source>
        <dbReference type="EMBL" id="CAG7821383.1"/>
    </source>
</evidence>
<feature type="transmembrane region" description="Helical" evidence="1">
    <location>
        <begin position="78"/>
        <end position="102"/>
    </location>
</feature>
<feature type="transmembrane region" description="Helical" evidence="1">
    <location>
        <begin position="321"/>
        <end position="342"/>
    </location>
</feature>
<organism evidence="2 3">
    <name type="scientific">Allacma fusca</name>
    <dbReference type="NCBI Taxonomy" id="39272"/>
    <lineage>
        <taxon>Eukaryota</taxon>
        <taxon>Metazoa</taxon>
        <taxon>Ecdysozoa</taxon>
        <taxon>Arthropoda</taxon>
        <taxon>Hexapoda</taxon>
        <taxon>Collembola</taxon>
        <taxon>Symphypleona</taxon>
        <taxon>Sminthuridae</taxon>
        <taxon>Allacma</taxon>
    </lineage>
</organism>
<reference evidence="2" key="1">
    <citation type="submission" date="2021-06" db="EMBL/GenBank/DDBJ databases">
        <authorList>
            <person name="Hodson N. C."/>
            <person name="Mongue J. A."/>
            <person name="Jaron S. K."/>
        </authorList>
    </citation>
    <scope>NUCLEOTIDE SEQUENCE</scope>
</reference>
<sequence>MNISREEIFFRVFLIFSTFAGLFPVKNPFRKIQEIQYGAINAFTLASAVIFIYCAIVITDFSTNDMFLSDETVLSKKIIFYTGITSSYVNTFIIRITAFVYCQRTLELIKILDCIFQKLKFSNGFDLKRKSQTVPWIVISLTLGLTIFVICSAYATFELASMPQEVLYKLKSLSGIYILARVLITFEDQISSLPMFFAVVFVLVVGCVLVEAHTSLSDILVSALETQSMDGLQGAGGLFRKHVLLLTIRNENQCPPKNFECRFRCDIRRDFPQLIQLVRKCFEIYSTVGGWYIFGLLFVAVMDIVNAFSDFTFMDFDKLRNLCWMVLGIYHIIMLALFGEFMEHQVIILVMSTHDLVIP</sequence>
<keyword evidence="1" id="KW-1133">Transmembrane helix</keyword>